<keyword evidence="3 9" id="KW-1003">Cell membrane</keyword>
<dbReference type="EMBL" id="MWDQ01000150">
    <property type="protein sequence ID" value="OQB71819.1"/>
    <property type="molecule type" value="Genomic_DNA"/>
</dbReference>
<evidence type="ECO:0000256" key="9">
    <source>
        <dbReference type="HAMAP-Rule" id="MF_01463"/>
    </source>
</evidence>
<organism evidence="13">
    <name type="scientific">candidate division TA06 bacterium ADurb.Bin131</name>
    <dbReference type="NCBI Taxonomy" id="1852827"/>
    <lineage>
        <taxon>Bacteria</taxon>
        <taxon>Bacteria division TA06</taxon>
    </lineage>
</organism>
<evidence type="ECO:0000256" key="7">
    <source>
        <dbReference type="ARBA" id="ARBA00023010"/>
    </source>
</evidence>
<evidence type="ECO:0000256" key="8">
    <source>
        <dbReference type="ARBA" id="ARBA00023136"/>
    </source>
</evidence>
<dbReference type="InterPro" id="IPR055344">
    <property type="entry name" value="SecD_SecF_C_bact"/>
</dbReference>
<dbReference type="InterPro" id="IPR048634">
    <property type="entry name" value="SecD_SecF_C"/>
</dbReference>
<comment type="function">
    <text evidence="9">Part of the Sec protein translocase complex. Interacts with the SecYEG preprotein conducting channel. SecDF uses the proton motive force (PMF) to complete protein translocation after the ATP-dependent function of SecA.</text>
</comment>
<keyword evidence="6 9" id="KW-1133">Transmembrane helix</keyword>
<dbReference type="PANTHER" id="PTHR30081">
    <property type="entry name" value="PROTEIN-EXPORT MEMBRANE PROTEIN SEC"/>
    <property type="match status" value="1"/>
</dbReference>
<dbReference type="GO" id="GO:0065002">
    <property type="term" value="P:intracellular protein transmembrane transport"/>
    <property type="evidence" value="ECO:0007669"/>
    <property type="project" value="UniProtKB-UniRule"/>
</dbReference>
<dbReference type="SUPFAM" id="SSF82866">
    <property type="entry name" value="Multidrug efflux transporter AcrB transmembrane domain"/>
    <property type="match status" value="1"/>
</dbReference>
<evidence type="ECO:0000256" key="1">
    <source>
        <dbReference type="ARBA" id="ARBA00004651"/>
    </source>
</evidence>
<reference evidence="13" key="1">
    <citation type="submission" date="2017-02" db="EMBL/GenBank/DDBJ databases">
        <title>Delving into the versatile metabolic prowess of the omnipresent phylum Bacteroidetes.</title>
        <authorList>
            <person name="Nobu M.K."/>
            <person name="Mei R."/>
            <person name="Narihiro T."/>
            <person name="Kuroda K."/>
            <person name="Liu W.-T."/>
        </authorList>
    </citation>
    <scope>NUCLEOTIDE SEQUENCE</scope>
    <source>
        <strain evidence="13">ADurb.Bin131</strain>
    </source>
</reference>
<feature type="transmembrane region" description="Helical" evidence="9">
    <location>
        <begin position="408"/>
        <end position="431"/>
    </location>
</feature>
<keyword evidence="8 9" id="KW-0472">Membrane</keyword>
<evidence type="ECO:0000313" key="13">
    <source>
        <dbReference type="EMBL" id="OQB71819.1"/>
    </source>
</evidence>
<dbReference type="Pfam" id="PF21760">
    <property type="entry name" value="SecD_1st"/>
    <property type="match status" value="1"/>
</dbReference>
<comment type="caution">
    <text evidence="13">The sequence shown here is derived from an EMBL/GenBank/DDBJ whole genome shotgun (WGS) entry which is preliminary data.</text>
</comment>
<dbReference type="InterPro" id="IPR054384">
    <property type="entry name" value="SecDF_P1_head"/>
</dbReference>
<dbReference type="GO" id="GO:0015450">
    <property type="term" value="F:protein-transporting ATPase activity"/>
    <property type="evidence" value="ECO:0007669"/>
    <property type="project" value="InterPro"/>
</dbReference>
<evidence type="ECO:0000256" key="2">
    <source>
        <dbReference type="ARBA" id="ARBA00022448"/>
    </source>
</evidence>
<evidence type="ECO:0000256" key="3">
    <source>
        <dbReference type="ARBA" id="ARBA00022475"/>
    </source>
</evidence>
<comment type="similarity">
    <text evidence="9">Belongs to the SecD/SecF family. SecD subfamily.</text>
</comment>
<evidence type="ECO:0000259" key="11">
    <source>
        <dbReference type="Pfam" id="PF21760"/>
    </source>
</evidence>
<dbReference type="Pfam" id="PF02355">
    <property type="entry name" value="SecD_SecF_C"/>
    <property type="match status" value="1"/>
</dbReference>
<evidence type="ECO:0000256" key="6">
    <source>
        <dbReference type="ARBA" id="ARBA00022989"/>
    </source>
</evidence>
<keyword evidence="2 9" id="KW-0813">Transport</keyword>
<dbReference type="GO" id="GO:0006605">
    <property type="term" value="P:protein targeting"/>
    <property type="evidence" value="ECO:0007669"/>
    <property type="project" value="UniProtKB-UniRule"/>
</dbReference>
<dbReference type="FunFam" id="1.20.1640.10:FF:000004">
    <property type="entry name" value="Protein translocase subunit SecD"/>
    <property type="match status" value="1"/>
</dbReference>
<feature type="transmembrane region" description="Helical" evidence="9">
    <location>
        <begin position="288"/>
        <end position="321"/>
    </location>
</feature>
<dbReference type="InterPro" id="IPR005791">
    <property type="entry name" value="SecD"/>
</dbReference>
<dbReference type="GO" id="GO:0005886">
    <property type="term" value="C:plasma membrane"/>
    <property type="evidence" value="ECO:0007669"/>
    <property type="project" value="UniProtKB-SubCell"/>
</dbReference>
<dbReference type="PANTHER" id="PTHR30081:SF1">
    <property type="entry name" value="PROTEIN TRANSLOCASE SUBUNIT SECD"/>
    <property type="match status" value="1"/>
</dbReference>
<evidence type="ECO:0000256" key="5">
    <source>
        <dbReference type="ARBA" id="ARBA00022927"/>
    </source>
</evidence>
<dbReference type="NCBIfam" id="TIGR01129">
    <property type="entry name" value="secD"/>
    <property type="match status" value="1"/>
</dbReference>
<feature type="domain" description="Protein translocase subunit SecDF P1" evidence="11">
    <location>
        <begin position="61"/>
        <end position="118"/>
    </location>
</feature>
<dbReference type="Gene3D" id="3.30.1360.200">
    <property type="match status" value="1"/>
</dbReference>
<dbReference type="NCBIfam" id="TIGR00916">
    <property type="entry name" value="2A0604s01"/>
    <property type="match status" value="1"/>
</dbReference>
<protein>
    <recommendedName>
        <fullName evidence="9">Protein translocase subunit SecD</fullName>
    </recommendedName>
</protein>
<evidence type="ECO:0000259" key="10">
    <source>
        <dbReference type="Pfam" id="PF02355"/>
    </source>
</evidence>
<feature type="domain" description="SecDF P1 head subdomain" evidence="12">
    <location>
        <begin position="153"/>
        <end position="258"/>
    </location>
</feature>
<comment type="caution">
    <text evidence="9">Lacks conserved residue(s) required for the propagation of feature annotation.</text>
</comment>
<keyword evidence="4 9" id="KW-0812">Transmembrane</keyword>
<dbReference type="InterPro" id="IPR022813">
    <property type="entry name" value="SecD/SecF_arch_bac"/>
</dbReference>
<gene>
    <name evidence="9" type="primary">secD</name>
    <name evidence="13" type="ORF">BWX89_01743</name>
</gene>
<dbReference type="InterPro" id="IPR048631">
    <property type="entry name" value="SecD_1st"/>
</dbReference>
<feature type="transmembrane region" description="Helical" evidence="9">
    <location>
        <begin position="6"/>
        <end position="24"/>
    </location>
</feature>
<comment type="subunit">
    <text evidence="9">Forms a complex with SecF. Part of the essential Sec protein translocation apparatus which comprises SecA, SecYEG and auxiliary proteins SecDF. Other proteins may also be involved.</text>
</comment>
<comment type="subcellular location">
    <subcellularLocation>
        <location evidence="1 9">Cell membrane</location>
        <topology evidence="1 9">Multi-pass membrane protein</topology>
    </subcellularLocation>
</comment>
<dbReference type="Pfam" id="PF07549">
    <property type="entry name" value="Sec_GG"/>
    <property type="match status" value="1"/>
</dbReference>
<feature type="transmembrane region" description="Helical" evidence="9">
    <location>
        <begin position="375"/>
        <end position="396"/>
    </location>
</feature>
<dbReference type="Gene3D" id="1.20.1640.10">
    <property type="entry name" value="Multidrug efflux transporter AcrB transmembrane domain"/>
    <property type="match status" value="1"/>
</dbReference>
<evidence type="ECO:0000256" key="4">
    <source>
        <dbReference type="ARBA" id="ARBA00022692"/>
    </source>
</evidence>
<keyword evidence="7 9" id="KW-0811">Translocation</keyword>
<dbReference type="HAMAP" id="MF_01463_B">
    <property type="entry name" value="SecD_B"/>
    <property type="match status" value="1"/>
</dbReference>
<keyword evidence="5 9" id="KW-0653">Protein transport</keyword>
<dbReference type="Proteomes" id="UP000485562">
    <property type="component" value="Unassembled WGS sequence"/>
</dbReference>
<dbReference type="Pfam" id="PF22599">
    <property type="entry name" value="SecDF_P1_head"/>
    <property type="match status" value="1"/>
</dbReference>
<accession>A0A1V6C4H4</accession>
<proteinExistence type="inferred from homology"/>
<dbReference type="GO" id="GO:0043952">
    <property type="term" value="P:protein transport by the Sec complex"/>
    <property type="evidence" value="ECO:0007669"/>
    <property type="project" value="UniProtKB-UniRule"/>
</dbReference>
<sequence>MMRNHYIKIVFIIAIIGYCIWQIYPLEKKIKRGLDLQGGVHIVLEVEQPPEKDKSMSDVTQRALEIIRNRVDGLGVSEPVIQKEGANRIIVDLPGIKDTQKAIDIIGKTALLEFRLVEEDPKKLSDAIRGDSDILADYEVLYMQQKDERGITRETSPLLVKRQPELTGAGLSDAYVGYGPSGFPEVNFVLNKEGAEKFSAVTGENIGKRLAIVLDGVVKSAPVIRDRIPDGRGQISGDFTMEEAKELAVVLRAGALPAKVNIIYQQIIGPTLGKEYIKKSLTAGSYGVIFVVLFMIVYYYIFGLLAVFAMAVNLLILLAFMALFNAVLTLPGIAGMVLTCGMAVDANILIFERIREEIRAGKSAKSAIEAGYHRAWSAILDSNITTIITGAVLFFLGEGSVKGFGLTLSIGNIANLFTAVFVTKAVVDFVVANRSIEKLRI</sequence>
<name>A0A1V6C4H4_UNCT6</name>
<evidence type="ECO:0000259" key="12">
    <source>
        <dbReference type="Pfam" id="PF22599"/>
    </source>
</evidence>
<dbReference type="InterPro" id="IPR022646">
    <property type="entry name" value="SecD/SecF_CS"/>
</dbReference>
<feature type="domain" description="Protein export membrane protein SecD/SecF C-terminal" evidence="10">
    <location>
        <begin position="259"/>
        <end position="429"/>
    </location>
</feature>
<dbReference type="AlphaFoldDB" id="A0A1V6C4H4"/>